<evidence type="ECO:0000313" key="3">
    <source>
        <dbReference type="Proteomes" id="UP001634007"/>
    </source>
</evidence>
<keyword evidence="3" id="KW-1185">Reference proteome</keyword>
<protein>
    <recommendedName>
        <fullName evidence="4">MAPK kinase substrate protein</fullName>
    </recommendedName>
</protein>
<feature type="compositionally biased region" description="Polar residues" evidence="1">
    <location>
        <begin position="30"/>
        <end position="42"/>
    </location>
</feature>
<reference evidence="2 3" key="1">
    <citation type="submission" date="2024-11" db="EMBL/GenBank/DDBJ databases">
        <title>Chromosome-level genome assembly of Eucalyptus globulus Labill. provides insights into its genome evolution.</title>
        <authorList>
            <person name="Li X."/>
        </authorList>
    </citation>
    <scope>NUCLEOTIDE SEQUENCE [LARGE SCALE GENOMIC DNA]</scope>
    <source>
        <strain evidence="2">CL2024</strain>
        <tissue evidence="2">Fresh tender leaves</tissue>
    </source>
</reference>
<name>A0ABD3LA53_EUCGL</name>
<dbReference type="PANTHER" id="PTHR33730:SF4">
    <property type="entry name" value="OS05G0542732 PROTEIN"/>
    <property type="match status" value="1"/>
</dbReference>
<dbReference type="Proteomes" id="UP001634007">
    <property type="component" value="Unassembled WGS sequence"/>
</dbReference>
<evidence type="ECO:0008006" key="4">
    <source>
        <dbReference type="Google" id="ProtNLM"/>
    </source>
</evidence>
<dbReference type="Pfam" id="PF15697">
    <property type="entry name" value="DUF4666"/>
    <property type="match status" value="1"/>
</dbReference>
<dbReference type="PANTHER" id="PTHR33730">
    <property type="entry name" value="OS05G0542732 PROTEIN-RELATED"/>
    <property type="match status" value="1"/>
</dbReference>
<feature type="compositionally biased region" description="Basic and acidic residues" evidence="1">
    <location>
        <begin position="43"/>
        <end position="52"/>
    </location>
</feature>
<proteinExistence type="predicted"/>
<evidence type="ECO:0000313" key="2">
    <source>
        <dbReference type="EMBL" id="KAL3745110.1"/>
    </source>
</evidence>
<feature type="compositionally biased region" description="Pro residues" evidence="1">
    <location>
        <begin position="81"/>
        <end position="90"/>
    </location>
</feature>
<feature type="region of interest" description="Disordered" evidence="1">
    <location>
        <begin position="27"/>
        <end position="119"/>
    </location>
</feature>
<dbReference type="InterPro" id="IPR031421">
    <property type="entry name" value="DUF4666"/>
</dbReference>
<sequence>MAGLQRSAKSFRRQGSSGLVWDDKFLSEDPLNQTKPNHQQVNRKADRHRELRPSQSKGSIDAAVQQSRSTGSQPCCTVKVEPPPLDPPSPRVSSCGLCGIFGKPSTAPQSNSRNKKRKS</sequence>
<dbReference type="EMBL" id="JBJKBG010000003">
    <property type="protein sequence ID" value="KAL3745110.1"/>
    <property type="molecule type" value="Genomic_DNA"/>
</dbReference>
<comment type="caution">
    <text evidence="2">The sequence shown here is derived from an EMBL/GenBank/DDBJ whole genome shotgun (WGS) entry which is preliminary data.</text>
</comment>
<accession>A0ABD3LA53</accession>
<gene>
    <name evidence="2" type="ORF">ACJRO7_014248</name>
</gene>
<dbReference type="AlphaFoldDB" id="A0ABD3LA53"/>
<evidence type="ECO:0000256" key="1">
    <source>
        <dbReference type="SAM" id="MobiDB-lite"/>
    </source>
</evidence>
<feature type="compositionally biased region" description="Polar residues" evidence="1">
    <location>
        <begin position="53"/>
        <end position="75"/>
    </location>
</feature>
<organism evidence="2 3">
    <name type="scientific">Eucalyptus globulus</name>
    <name type="common">Tasmanian blue gum</name>
    <dbReference type="NCBI Taxonomy" id="34317"/>
    <lineage>
        <taxon>Eukaryota</taxon>
        <taxon>Viridiplantae</taxon>
        <taxon>Streptophyta</taxon>
        <taxon>Embryophyta</taxon>
        <taxon>Tracheophyta</taxon>
        <taxon>Spermatophyta</taxon>
        <taxon>Magnoliopsida</taxon>
        <taxon>eudicotyledons</taxon>
        <taxon>Gunneridae</taxon>
        <taxon>Pentapetalae</taxon>
        <taxon>rosids</taxon>
        <taxon>malvids</taxon>
        <taxon>Myrtales</taxon>
        <taxon>Myrtaceae</taxon>
        <taxon>Myrtoideae</taxon>
        <taxon>Eucalypteae</taxon>
        <taxon>Eucalyptus</taxon>
    </lineage>
</organism>